<gene>
    <name evidence="2" type="ORF">J4573_25435</name>
</gene>
<dbReference type="Proteomes" id="UP000669179">
    <property type="component" value="Unassembled WGS sequence"/>
</dbReference>
<protein>
    <recommendedName>
        <fullName evidence="4">Virginiamycin B lyase</fullName>
    </recommendedName>
</protein>
<evidence type="ECO:0000313" key="2">
    <source>
        <dbReference type="EMBL" id="MBO2450471.1"/>
    </source>
</evidence>
<keyword evidence="3" id="KW-1185">Reference proteome</keyword>
<dbReference type="Pfam" id="PF24684">
    <property type="entry name" value="Vgb_lyase"/>
    <property type="match status" value="1"/>
</dbReference>
<dbReference type="InterPro" id="IPR011042">
    <property type="entry name" value="6-blade_b-propeller_TolB-like"/>
</dbReference>
<feature type="chain" id="PRO_5037582088" description="Virginiamycin B lyase" evidence="1">
    <location>
        <begin position="31"/>
        <end position="634"/>
    </location>
</feature>
<evidence type="ECO:0008006" key="4">
    <source>
        <dbReference type="Google" id="ProtNLM"/>
    </source>
</evidence>
<name>A0A939T313_9ACTN</name>
<dbReference type="PANTHER" id="PTHR40274:SF3">
    <property type="entry name" value="VIRGINIAMYCIN B LYASE"/>
    <property type="match status" value="1"/>
</dbReference>
<organism evidence="2 3">
    <name type="scientific">Actinomadura barringtoniae</name>
    <dbReference type="NCBI Taxonomy" id="1427535"/>
    <lineage>
        <taxon>Bacteria</taxon>
        <taxon>Bacillati</taxon>
        <taxon>Actinomycetota</taxon>
        <taxon>Actinomycetes</taxon>
        <taxon>Streptosporangiales</taxon>
        <taxon>Thermomonosporaceae</taxon>
        <taxon>Actinomadura</taxon>
    </lineage>
</organism>
<dbReference type="EMBL" id="JAGEOJ010000010">
    <property type="protein sequence ID" value="MBO2450471.1"/>
    <property type="molecule type" value="Genomic_DNA"/>
</dbReference>
<keyword evidence="1" id="KW-0732">Signal</keyword>
<accession>A0A939T313</accession>
<dbReference type="RefSeq" id="WP_208258338.1">
    <property type="nucleotide sequence ID" value="NZ_JAGEOJ010000010.1"/>
</dbReference>
<comment type="caution">
    <text evidence="2">The sequence shown here is derived from an EMBL/GenBank/DDBJ whole genome shotgun (WGS) entry which is preliminary data.</text>
</comment>
<evidence type="ECO:0000256" key="1">
    <source>
        <dbReference type="SAM" id="SignalP"/>
    </source>
</evidence>
<proteinExistence type="predicted"/>
<dbReference type="InterPro" id="IPR015943">
    <property type="entry name" value="WD40/YVTN_repeat-like_dom_sf"/>
</dbReference>
<feature type="signal peptide" evidence="1">
    <location>
        <begin position="1"/>
        <end position="30"/>
    </location>
</feature>
<dbReference type="SUPFAM" id="SSF63825">
    <property type="entry name" value="YWTD domain"/>
    <property type="match status" value="1"/>
</dbReference>
<dbReference type="SUPFAM" id="SSF63829">
    <property type="entry name" value="Calcium-dependent phosphotriesterase"/>
    <property type="match status" value="1"/>
</dbReference>
<dbReference type="Gene3D" id="2.120.10.30">
    <property type="entry name" value="TolB, C-terminal domain"/>
    <property type="match status" value="1"/>
</dbReference>
<sequence>MRHRGQRAGALAVSGLLAAGALSQVPAAQAAGAMSETALPIPDVQPIGLSAAADGSVWFAENAGGIGRVDPAGKVTEYAVPGNSVQKLGNPDGVATAADGTLWFSDSSSDAPRVGKVDPATGTSTLYELPKTGTVNFANAQVADLTPGPGGIWFTGGGSRSIGRIDASGTVTAYAAGQSAYDITTGSDGAMWFTTGSRLVGRLDPATGAVTTVPLPADSTPGENVLGGITSGPDGNIWFTEPGKGKIGRIVPSTGALNEFAVRTAASRPQDITAGPDGNLWFTEKAASNIGRITPAGAVTEYPLPGTMSAPMRIINGPGGKLWFTEPGRGLIGRLDPAAPPTGAANPALPGSGTAPQLGGALFQNRCPQGTLCITETTTGGSTKIGSFNQTLPPGAIRITGFLAPPDDTGLSVLAPPVVGKQFEGRPVEVPGGLIGQIPWIGPWLGTTPAAQWEANKLSVTQSIEGPVHLVSSPSGLGAQVRLSIKMNNSVLGDTCVIGPIDANFAPAFLSGSSDPQIGWSAVQISINDHIAVPAAKGCGLGGWLDGIINSMMGLPSAPENNTMALTGIFALSQGLNASNTPSALSASALKALSPKTAALLDPAAQPAARSQAKAPKKVTVKVAGTRHALKARR</sequence>
<dbReference type="PANTHER" id="PTHR40274">
    <property type="entry name" value="VIRGINIAMYCIN B LYASE"/>
    <property type="match status" value="1"/>
</dbReference>
<evidence type="ECO:0000313" key="3">
    <source>
        <dbReference type="Proteomes" id="UP000669179"/>
    </source>
</evidence>
<dbReference type="InterPro" id="IPR051344">
    <property type="entry name" value="Vgb"/>
</dbReference>
<dbReference type="Gene3D" id="2.130.10.10">
    <property type="entry name" value="YVTN repeat-like/Quinoprotein amine dehydrogenase"/>
    <property type="match status" value="1"/>
</dbReference>
<reference evidence="2" key="1">
    <citation type="submission" date="2021-03" db="EMBL/GenBank/DDBJ databases">
        <authorList>
            <person name="Kanchanasin P."/>
            <person name="Saeng-In P."/>
            <person name="Phongsopitanun W."/>
            <person name="Yuki M."/>
            <person name="Kudo T."/>
            <person name="Ohkuma M."/>
            <person name="Tanasupawat S."/>
        </authorList>
    </citation>
    <scope>NUCLEOTIDE SEQUENCE</scope>
    <source>
        <strain evidence="2">GKU 128</strain>
    </source>
</reference>
<dbReference type="AlphaFoldDB" id="A0A939T313"/>